<dbReference type="Proteomes" id="UP000274504">
    <property type="component" value="Unassembled WGS sequence"/>
</dbReference>
<organism evidence="3">
    <name type="scientific">Hymenolepis diminuta</name>
    <name type="common">Rat tapeworm</name>
    <dbReference type="NCBI Taxonomy" id="6216"/>
    <lineage>
        <taxon>Eukaryota</taxon>
        <taxon>Metazoa</taxon>
        <taxon>Spiralia</taxon>
        <taxon>Lophotrochozoa</taxon>
        <taxon>Platyhelminthes</taxon>
        <taxon>Cestoda</taxon>
        <taxon>Eucestoda</taxon>
        <taxon>Cyclophyllidea</taxon>
        <taxon>Hymenolepididae</taxon>
        <taxon>Hymenolepis</taxon>
    </lineage>
</organism>
<protein>
    <submittedName>
        <fullName evidence="3">PLAT domain-containing protein</fullName>
    </submittedName>
</protein>
<evidence type="ECO:0000313" key="3">
    <source>
        <dbReference type="WBParaSite" id="HDID_0000752101-mRNA-1"/>
    </source>
</evidence>
<dbReference type="WBParaSite" id="HDID_0000752101-mRNA-1">
    <property type="protein sequence ID" value="HDID_0000752101-mRNA-1"/>
    <property type="gene ID" value="HDID_0000752101"/>
</dbReference>
<reference evidence="3" key="1">
    <citation type="submission" date="2017-02" db="UniProtKB">
        <authorList>
            <consortium name="WormBaseParasite"/>
        </authorList>
    </citation>
    <scope>IDENTIFICATION</scope>
</reference>
<sequence length="85" mass="9924">MKKLNINFDSIVNQQESGEHNYVIRISIETVSQNVSTPHKSLTEYWFYNDLHLARTNLIFATCAAKEDEETKCRAKTDFRKKNVT</sequence>
<reference evidence="1 2" key="2">
    <citation type="submission" date="2018-11" db="EMBL/GenBank/DDBJ databases">
        <authorList>
            <consortium name="Pathogen Informatics"/>
        </authorList>
    </citation>
    <scope>NUCLEOTIDE SEQUENCE [LARGE SCALE GENOMIC DNA]</scope>
</reference>
<dbReference type="EMBL" id="UYSG01010943">
    <property type="protein sequence ID" value="VDL59837.1"/>
    <property type="molecule type" value="Genomic_DNA"/>
</dbReference>
<gene>
    <name evidence="1" type="ORF">HDID_LOCUS7519</name>
</gene>
<accession>A0A0R3SQY1</accession>
<evidence type="ECO:0000313" key="2">
    <source>
        <dbReference type="Proteomes" id="UP000274504"/>
    </source>
</evidence>
<proteinExistence type="predicted"/>
<name>A0A0R3SQY1_HYMDI</name>
<evidence type="ECO:0000313" key="1">
    <source>
        <dbReference type="EMBL" id="VDL59837.1"/>
    </source>
</evidence>
<dbReference type="AlphaFoldDB" id="A0A0R3SQY1"/>